<dbReference type="PANTHER" id="PTHR10590:SF4">
    <property type="entry name" value="SOLUTE CARRIER FAMILY 28 MEMBER 3"/>
    <property type="match status" value="1"/>
</dbReference>
<protein>
    <submittedName>
        <fullName evidence="3">Sodium/nucleoside cotransporter</fullName>
    </submittedName>
</protein>
<proteinExistence type="predicted"/>
<keyword evidence="1" id="KW-0472">Membrane</keyword>
<name>A0AAV4HAZ2_9GAST</name>
<organism evidence="3 4">
    <name type="scientific">Elysia marginata</name>
    <dbReference type="NCBI Taxonomy" id="1093978"/>
    <lineage>
        <taxon>Eukaryota</taxon>
        <taxon>Metazoa</taxon>
        <taxon>Spiralia</taxon>
        <taxon>Lophotrochozoa</taxon>
        <taxon>Mollusca</taxon>
        <taxon>Gastropoda</taxon>
        <taxon>Heterobranchia</taxon>
        <taxon>Euthyneura</taxon>
        <taxon>Panpulmonata</taxon>
        <taxon>Sacoglossa</taxon>
        <taxon>Placobranchoidea</taxon>
        <taxon>Plakobranchidae</taxon>
        <taxon>Elysia</taxon>
    </lineage>
</organism>
<feature type="domain" description="Concentrative nucleoside transporter C-terminal" evidence="2">
    <location>
        <begin position="2"/>
        <end position="96"/>
    </location>
</feature>
<sequence>MVVSAPATFAICKLMVPEARPDAPALKEDPKDLCAEEKGKYSNLMEAFQAGGVSVLAATGNVAVLGYIFMSMVSLVNNAFGWFGDRVGVEGFSIEVWNKIYVMCLELKGMEAQKNRHNCSE</sequence>
<evidence type="ECO:0000259" key="2">
    <source>
        <dbReference type="Pfam" id="PF07662"/>
    </source>
</evidence>
<keyword evidence="4" id="KW-1185">Reference proteome</keyword>
<accession>A0AAV4HAZ2</accession>
<evidence type="ECO:0000256" key="1">
    <source>
        <dbReference type="SAM" id="Phobius"/>
    </source>
</evidence>
<keyword evidence="1" id="KW-1133">Transmembrane helix</keyword>
<evidence type="ECO:0000313" key="4">
    <source>
        <dbReference type="Proteomes" id="UP000762676"/>
    </source>
</evidence>
<evidence type="ECO:0000313" key="3">
    <source>
        <dbReference type="EMBL" id="GFR94231.1"/>
    </source>
</evidence>
<dbReference type="Pfam" id="PF07662">
    <property type="entry name" value="Nucleos_tra2_C"/>
    <property type="match status" value="1"/>
</dbReference>
<reference evidence="3 4" key="1">
    <citation type="journal article" date="2021" name="Elife">
        <title>Chloroplast acquisition without the gene transfer in kleptoplastic sea slugs, Plakobranchus ocellatus.</title>
        <authorList>
            <person name="Maeda T."/>
            <person name="Takahashi S."/>
            <person name="Yoshida T."/>
            <person name="Shimamura S."/>
            <person name="Takaki Y."/>
            <person name="Nagai Y."/>
            <person name="Toyoda A."/>
            <person name="Suzuki Y."/>
            <person name="Arimoto A."/>
            <person name="Ishii H."/>
            <person name="Satoh N."/>
            <person name="Nishiyama T."/>
            <person name="Hasebe M."/>
            <person name="Maruyama T."/>
            <person name="Minagawa J."/>
            <person name="Obokata J."/>
            <person name="Shigenobu S."/>
        </authorList>
    </citation>
    <scope>NUCLEOTIDE SEQUENCE [LARGE SCALE GENOMIC DNA]</scope>
</reference>
<dbReference type="InterPro" id="IPR011657">
    <property type="entry name" value="CNT_C_dom"/>
</dbReference>
<dbReference type="EMBL" id="BMAT01005488">
    <property type="protein sequence ID" value="GFR94231.1"/>
    <property type="molecule type" value="Genomic_DNA"/>
</dbReference>
<dbReference type="InterPro" id="IPR008276">
    <property type="entry name" value="C_nuclsd_transpt"/>
</dbReference>
<comment type="caution">
    <text evidence="3">The sequence shown here is derived from an EMBL/GenBank/DDBJ whole genome shotgun (WGS) entry which is preliminary data.</text>
</comment>
<gene>
    <name evidence="3" type="ORF">ElyMa_002663200</name>
</gene>
<dbReference type="GO" id="GO:0005886">
    <property type="term" value="C:plasma membrane"/>
    <property type="evidence" value="ECO:0007669"/>
    <property type="project" value="TreeGrafter"/>
</dbReference>
<feature type="transmembrane region" description="Helical" evidence="1">
    <location>
        <begin position="47"/>
        <end position="70"/>
    </location>
</feature>
<dbReference type="PANTHER" id="PTHR10590">
    <property type="entry name" value="SODIUM/NUCLEOSIDE COTRANSPORTER"/>
    <property type="match status" value="1"/>
</dbReference>
<dbReference type="Proteomes" id="UP000762676">
    <property type="component" value="Unassembled WGS sequence"/>
</dbReference>
<dbReference type="GO" id="GO:0005415">
    <property type="term" value="F:nucleoside:sodium symporter activity"/>
    <property type="evidence" value="ECO:0007669"/>
    <property type="project" value="TreeGrafter"/>
</dbReference>
<dbReference type="AlphaFoldDB" id="A0AAV4HAZ2"/>
<keyword evidence="1" id="KW-0812">Transmembrane</keyword>